<gene>
    <name evidence="4" type="ORF">GUJ93_ZPchr0007g3558</name>
</gene>
<sequence>MSLESSCYLLVYEFMPNRNLDTHIYDSGNMLAWSLRFEITIGVAFSLLYLREWEQCVVHCDVKPSNVILDSGFNAKIGDFGPHGLSTMTETHKLQ</sequence>
<name>A0A8J5SQ92_ZIZPA</name>
<comment type="caution">
    <text evidence="4">The sequence shown here is derived from an EMBL/GenBank/DDBJ whole genome shotgun (WGS) entry which is preliminary data.</text>
</comment>
<proteinExistence type="predicted"/>
<dbReference type="OrthoDB" id="413520at2759"/>
<evidence type="ECO:0000313" key="4">
    <source>
        <dbReference type="EMBL" id="KAG8080051.1"/>
    </source>
</evidence>
<dbReference type="PROSITE" id="PS50011">
    <property type="entry name" value="PROTEIN_KINASE_DOM"/>
    <property type="match status" value="1"/>
</dbReference>
<dbReference type="GO" id="GO:0005524">
    <property type="term" value="F:ATP binding"/>
    <property type="evidence" value="ECO:0007669"/>
    <property type="project" value="UniProtKB-KW"/>
</dbReference>
<reference evidence="4" key="2">
    <citation type="submission" date="2021-02" db="EMBL/GenBank/DDBJ databases">
        <authorList>
            <person name="Kimball J.A."/>
            <person name="Haas M.W."/>
            <person name="Macchietto M."/>
            <person name="Kono T."/>
            <person name="Duquette J."/>
            <person name="Shao M."/>
        </authorList>
    </citation>
    <scope>NUCLEOTIDE SEQUENCE</scope>
    <source>
        <tissue evidence="4">Fresh leaf tissue</tissue>
    </source>
</reference>
<dbReference type="AlphaFoldDB" id="A0A8J5SQ92"/>
<reference evidence="4" key="1">
    <citation type="journal article" date="2021" name="bioRxiv">
        <title>Whole Genome Assembly and Annotation of Northern Wild Rice, Zizania palustris L., Supports a Whole Genome Duplication in the Zizania Genus.</title>
        <authorList>
            <person name="Haas M."/>
            <person name="Kono T."/>
            <person name="Macchietto M."/>
            <person name="Millas R."/>
            <person name="McGilp L."/>
            <person name="Shao M."/>
            <person name="Duquette J."/>
            <person name="Hirsch C.N."/>
            <person name="Kimball J."/>
        </authorList>
    </citation>
    <scope>NUCLEOTIDE SEQUENCE</scope>
    <source>
        <tissue evidence="4">Fresh leaf tissue</tissue>
    </source>
</reference>
<dbReference type="InterPro" id="IPR050528">
    <property type="entry name" value="L-type_Lectin-RKs"/>
</dbReference>
<dbReference type="InterPro" id="IPR000719">
    <property type="entry name" value="Prot_kinase_dom"/>
</dbReference>
<dbReference type="Proteomes" id="UP000729402">
    <property type="component" value="Unassembled WGS sequence"/>
</dbReference>
<evidence type="ECO:0000313" key="5">
    <source>
        <dbReference type="Proteomes" id="UP000729402"/>
    </source>
</evidence>
<evidence type="ECO:0000259" key="3">
    <source>
        <dbReference type="PROSITE" id="PS50011"/>
    </source>
</evidence>
<keyword evidence="5" id="KW-1185">Reference proteome</keyword>
<organism evidence="4 5">
    <name type="scientific">Zizania palustris</name>
    <name type="common">Northern wild rice</name>
    <dbReference type="NCBI Taxonomy" id="103762"/>
    <lineage>
        <taxon>Eukaryota</taxon>
        <taxon>Viridiplantae</taxon>
        <taxon>Streptophyta</taxon>
        <taxon>Embryophyta</taxon>
        <taxon>Tracheophyta</taxon>
        <taxon>Spermatophyta</taxon>
        <taxon>Magnoliopsida</taxon>
        <taxon>Liliopsida</taxon>
        <taxon>Poales</taxon>
        <taxon>Poaceae</taxon>
        <taxon>BOP clade</taxon>
        <taxon>Oryzoideae</taxon>
        <taxon>Oryzeae</taxon>
        <taxon>Zizaniinae</taxon>
        <taxon>Zizania</taxon>
    </lineage>
</organism>
<protein>
    <recommendedName>
        <fullName evidence="3">Protein kinase domain-containing protein</fullName>
    </recommendedName>
</protein>
<dbReference type="PANTHER" id="PTHR27007">
    <property type="match status" value="1"/>
</dbReference>
<dbReference type="Pfam" id="PF00069">
    <property type="entry name" value="Pkinase"/>
    <property type="match status" value="1"/>
</dbReference>
<evidence type="ECO:0000256" key="2">
    <source>
        <dbReference type="ARBA" id="ARBA00022840"/>
    </source>
</evidence>
<keyword evidence="1" id="KW-0547">Nucleotide-binding</keyword>
<dbReference type="GO" id="GO:0004672">
    <property type="term" value="F:protein kinase activity"/>
    <property type="evidence" value="ECO:0007669"/>
    <property type="project" value="InterPro"/>
</dbReference>
<dbReference type="EMBL" id="JAAALK010000282">
    <property type="protein sequence ID" value="KAG8080051.1"/>
    <property type="molecule type" value="Genomic_DNA"/>
</dbReference>
<feature type="domain" description="Protein kinase" evidence="3">
    <location>
        <begin position="1"/>
        <end position="95"/>
    </location>
</feature>
<accession>A0A8J5SQ92</accession>
<dbReference type="PROSITE" id="PS00108">
    <property type="entry name" value="PROTEIN_KINASE_ST"/>
    <property type="match status" value="1"/>
</dbReference>
<keyword evidence="2" id="KW-0067">ATP-binding</keyword>
<dbReference type="InterPro" id="IPR008271">
    <property type="entry name" value="Ser/Thr_kinase_AS"/>
</dbReference>
<evidence type="ECO:0000256" key="1">
    <source>
        <dbReference type="ARBA" id="ARBA00022741"/>
    </source>
</evidence>